<proteinExistence type="predicted"/>
<organism evidence="1 2">
    <name type="scientific">Paraburkholderia lacunae</name>
    <dbReference type="NCBI Taxonomy" id="2211104"/>
    <lineage>
        <taxon>Bacteria</taxon>
        <taxon>Pseudomonadati</taxon>
        <taxon>Pseudomonadota</taxon>
        <taxon>Betaproteobacteria</taxon>
        <taxon>Burkholderiales</taxon>
        <taxon>Burkholderiaceae</taxon>
        <taxon>Paraburkholderia</taxon>
    </lineage>
</organism>
<comment type="caution">
    <text evidence="1">The sequence shown here is derived from an EMBL/GenBank/DDBJ whole genome shotgun (WGS) entry which is preliminary data.</text>
</comment>
<evidence type="ECO:0000313" key="2">
    <source>
        <dbReference type="Proteomes" id="UP000254875"/>
    </source>
</evidence>
<name>A0A370MY41_9BURK</name>
<dbReference type="Proteomes" id="UP000254875">
    <property type="component" value="Unassembled WGS sequence"/>
</dbReference>
<accession>A0A370MY41</accession>
<keyword evidence="2" id="KW-1185">Reference proteome</keyword>
<dbReference type="OrthoDB" id="8722685at2"/>
<sequence>MQIPHEVERAARQRADHLEALIDEAGAESFPASDPPAVHPEPWPVTTSVTTCIEPAGTPS</sequence>
<reference evidence="2" key="1">
    <citation type="submission" date="2018-05" db="EMBL/GenBank/DDBJ databases">
        <authorList>
            <person name="Feng T."/>
        </authorList>
    </citation>
    <scope>NUCLEOTIDE SEQUENCE [LARGE SCALE GENOMIC DNA]</scope>
    <source>
        <strain evidence="2">S27</strain>
    </source>
</reference>
<dbReference type="EMBL" id="QHKS01000037">
    <property type="protein sequence ID" value="RDJ98236.1"/>
    <property type="molecule type" value="Genomic_DNA"/>
</dbReference>
<protein>
    <submittedName>
        <fullName evidence="1">Uncharacterized protein</fullName>
    </submittedName>
</protein>
<gene>
    <name evidence="1" type="ORF">DLM46_34290</name>
</gene>
<dbReference type="RefSeq" id="WP_115108518.1">
    <property type="nucleotide sequence ID" value="NZ_QHKS01000037.1"/>
</dbReference>
<evidence type="ECO:0000313" key="1">
    <source>
        <dbReference type="EMBL" id="RDJ98236.1"/>
    </source>
</evidence>
<dbReference type="AlphaFoldDB" id="A0A370MY41"/>